<gene>
    <name evidence="1" type="ORF">SD71_10955</name>
</gene>
<comment type="caution">
    <text evidence="1">The sequence shown here is derived from an EMBL/GenBank/DDBJ whole genome shotgun (WGS) entry which is preliminary data.</text>
</comment>
<evidence type="ECO:0000313" key="1">
    <source>
        <dbReference type="EMBL" id="KIL35896.1"/>
    </source>
</evidence>
<evidence type="ECO:0000313" key="2">
    <source>
        <dbReference type="Proteomes" id="UP000054526"/>
    </source>
</evidence>
<dbReference type="EMBL" id="JXAL01000016">
    <property type="protein sequence ID" value="KIL35896.1"/>
    <property type="molecule type" value="Genomic_DNA"/>
</dbReference>
<reference evidence="1 2" key="1">
    <citation type="submission" date="2014-12" db="EMBL/GenBank/DDBJ databases">
        <title>Draft genome sequence of Cohnella kolymensis strain B-2846.</title>
        <authorList>
            <person name="Karlyshev A.V."/>
            <person name="Kudryashova E.B."/>
        </authorList>
    </citation>
    <scope>NUCLEOTIDE SEQUENCE [LARGE SCALE GENOMIC DNA]</scope>
    <source>
        <strain evidence="1 2">VKM B-2846</strain>
    </source>
</reference>
<dbReference type="Proteomes" id="UP000054526">
    <property type="component" value="Unassembled WGS sequence"/>
</dbReference>
<proteinExistence type="predicted"/>
<keyword evidence="2" id="KW-1185">Reference proteome</keyword>
<name>A0ABR5A4C5_9BACL</name>
<dbReference type="RefSeq" id="WP_041062667.1">
    <property type="nucleotide sequence ID" value="NZ_JXAL01000016.1"/>
</dbReference>
<protein>
    <submittedName>
        <fullName evidence="1">Uncharacterized protein</fullName>
    </submittedName>
</protein>
<organism evidence="1 2">
    <name type="scientific">Cohnella kolymensis</name>
    <dbReference type="NCBI Taxonomy" id="1590652"/>
    <lineage>
        <taxon>Bacteria</taxon>
        <taxon>Bacillati</taxon>
        <taxon>Bacillota</taxon>
        <taxon>Bacilli</taxon>
        <taxon>Bacillales</taxon>
        <taxon>Paenibacillaceae</taxon>
        <taxon>Cohnella</taxon>
    </lineage>
</organism>
<accession>A0ABR5A4C5</accession>
<sequence length="158" mass="18521">MTEADNALREEIFTTWTNYVDIIEHTIEAKSPEDYSYITGRIDGLLRWYDHEIRRFMSLSNISQEAVDSVVAKEAQQPLYRLIDNMRNSLEQIRDNIKGNQFNEIHQHDREMKEIIKTVQRLNGGSSNYLIDSTQKVETLNTIQESNALIEELLNMKQ</sequence>